<evidence type="ECO:0000313" key="2">
    <source>
        <dbReference type="EMBL" id="MCD2113007.1"/>
    </source>
</evidence>
<dbReference type="InterPro" id="IPR056079">
    <property type="entry name" value="DUF7662"/>
</dbReference>
<protein>
    <recommendedName>
        <fullName evidence="1">DUF7662 domain-containing protein</fullName>
    </recommendedName>
</protein>
<dbReference type="RefSeq" id="WP_225623853.1">
    <property type="nucleotide sequence ID" value="NZ_CP027557.1"/>
</dbReference>
<dbReference type="EMBL" id="JAJNCO010000010">
    <property type="protein sequence ID" value="MCD2113007.1"/>
    <property type="molecule type" value="Genomic_DNA"/>
</dbReference>
<dbReference type="Pfam" id="PF24698">
    <property type="entry name" value="DUF7662"/>
    <property type="match status" value="1"/>
</dbReference>
<dbReference type="AlphaFoldDB" id="A0AAW4XJB1"/>
<organism evidence="2 3">
    <name type="scientific">Rhodococcus rhodochrous</name>
    <dbReference type="NCBI Taxonomy" id="1829"/>
    <lineage>
        <taxon>Bacteria</taxon>
        <taxon>Bacillati</taxon>
        <taxon>Actinomycetota</taxon>
        <taxon>Actinomycetes</taxon>
        <taxon>Mycobacteriales</taxon>
        <taxon>Nocardiaceae</taxon>
        <taxon>Rhodococcus</taxon>
    </lineage>
</organism>
<sequence>MGIWWSGDRPQVDAWRAAGFTLSELQLGETVTFSRAVTDKNARLVVEVPSRAELKTVTERSEQAADVDLVLITCEVEAGRAGGGEGSVHLAVVHRYRLRVHQGLCLAAPAAVIRGQCSDRA</sequence>
<dbReference type="Proteomes" id="UP001198630">
    <property type="component" value="Unassembled WGS sequence"/>
</dbReference>
<proteinExistence type="predicted"/>
<reference evidence="2" key="1">
    <citation type="submission" date="2021-11" db="EMBL/GenBank/DDBJ databases">
        <title>Development of a sustainable strategy for remediation of hydrocarbon-contaminated territories based on the waste exchange concept.</title>
        <authorList>
            <person name="Elkin A."/>
        </authorList>
    </citation>
    <scope>NUCLEOTIDE SEQUENCE</scope>
    <source>
        <strain evidence="2">IEGM 757</strain>
    </source>
</reference>
<accession>A0AAW4XJB1</accession>
<evidence type="ECO:0000313" key="3">
    <source>
        <dbReference type="Proteomes" id="UP001198630"/>
    </source>
</evidence>
<feature type="domain" description="DUF7662" evidence="1">
    <location>
        <begin position="4"/>
        <end position="36"/>
    </location>
</feature>
<evidence type="ECO:0000259" key="1">
    <source>
        <dbReference type="Pfam" id="PF24698"/>
    </source>
</evidence>
<comment type="caution">
    <text evidence="2">The sequence shown here is derived from an EMBL/GenBank/DDBJ whole genome shotgun (WGS) entry which is preliminary data.</text>
</comment>
<gene>
    <name evidence="2" type="ORF">LQ384_18005</name>
</gene>
<name>A0AAW4XJB1_RHORH</name>